<feature type="compositionally biased region" description="Basic and acidic residues" evidence="1">
    <location>
        <begin position="39"/>
        <end position="48"/>
    </location>
</feature>
<name>A0ABD5U266_9EURY</name>
<protein>
    <recommendedName>
        <fullName evidence="4">CARDB protein</fullName>
    </recommendedName>
</protein>
<accession>A0ABD5U266</accession>
<evidence type="ECO:0000256" key="1">
    <source>
        <dbReference type="SAM" id="MobiDB-lite"/>
    </source>
</evidence>
<evidence type="ECO:0000313" key="2">
    <source>
        <dbReference type="EMBL" id="MFC6826484.1"/>
    </source>
</evidence>
<dbReference type="Proteomes" id="UP001596408">
    <property type="component" value="Unassembled WGS sequence"/>
</dbReference>
<gene>
    <name evidence="2" type="ORF">ACFQEV_15985</name>
</gene>
<dbReference type="AlphaFoldDB" id="A0ABD5U266"/>
<proteinExistence type="predicted"/>
<comment type="caution">
    <text evidence="2">The sequence shown here is derived from an EMBL/GenBank/DDBJ whole genome shotgun (WGS) entry which is preliminary data.</text>
</comment>
<sequence>MDRRRMLALCGLCVSGSAGCLSRASLQSESGTDESTDGGTDKTPDRTDSTPVSGVVVEDPVVRKAVTYESMMGSGGVLAVEGRQYVVASVRPPDGLSGSDFTFRTDADSWNPGLSDTAGGINRSVAGREGSPVGQNFGGSDRSFLAFEVPSPLSASNPRIRFEPDDSEWSLPTRMADRLEAPSPRFELVSLGVPESVSQGETLSVSLTARNVSETDGRFLAAVYWPTHVIADDDESRVVERDVAAGEETTASVEIDTSYTAFEDGPVRLTIRGHVAARRDVEVRDAATPA</sequence>
<keyword evidence="3" id="KW-1185">Reference proteome</keyword>
<organism evidence="2 3">
    <name type="scientific">Halopelagius fulvigenes</name>
    <dbReference type="NCBI Taxonomy" id="1198324"/>
    <lineage>
        <taxon>Archaea</taxon>
        <taxon>Methanobacteriati</taxon>
        <taxon>Methanobacteriota</taxon>
        <taxon>Stenosarchaea group</taxon>
        <taxon>Halobacteria</taxon>
        <taxon>Halobacteriales</taxon>
        <taxon>Haloferacaceae</taxon>
    </lineage>
</organism>
<reference evidence="2 3" key="1">
    <citation type="journal article" date="2019" name="Int. J. Syst. Evol. Microbiol.">
        <title>The Global Catalogue of Microorganisms (GCM) 10K type strain sequencing project: providing services to taxonomists for standard genome sequencing and annotation.</title>
        <authorList>
            <consortium name="The Broad Institute Genomics Platform"/>
            <consortium name="The Broad Institute Genome Sequencing Center for Infectious Disease"/>
            <person name="Wu L."/>
            <person name="Ma J."/>
        </authorList>
    </citation>
    <scope>NUCLEOTIDE SEQUENCE [LARGE SCALE GENOMIC DNA]</scope>
    <source>
        <strain evidence="2 3">YIM 94188</strain>
    </source>
</reference>
<dbReference type="RefSeq" id="WP_379698160.1">
    <property type="nucleotide sequence ID" value="NZ_JBHSXH010000015.1"/>
</dbReference>
<dbReference type="EMBL" id="JBHSXH010000015">
    <property type="protein sequence ID" value="MFC6826484.1"/>
    <property type="molecule type" value="Genomic_DNA"/>
</dbReference>
<evidence type="ECO:0008006" key="4">
    <source>
        <dbReference type="Google" id="ProtNLM"/>
    </source>
</evidence>
<feature type="region of interest" description="Disordered" evidence="1">
    <location>
        <begin position="24"/>
        <end position="53"/>
    </location>
</feature>
<evidence type="ECO:0000313" key="3">
    <source>
        <dbReference type="Proteomes" id="UP001596408"/>
    </source>
</evidence>
<dbReference type="PROSITE" id="PS51257">
    <property type="entry name" value="PROKAR_LIPOPROTEIN"/>
    <property type="match status" value="1"/>
</dbReference>